<evidence type="ECO:0000313" key="2">
    <source>
        <dbReference type="Proteomes" id="UP000245876"/>
    </source>
</evidence>
<evidence type="ECO:0000313" key="1">
    <source>
        <dbReference type="EMBL" id="PWG62645.1"/>
    </source>
</evidence>
<organism evidence="1 2">
    <name type="scientific">Bifidobacterium callitrichidarum</name>
    <dbReference type="NCBI Taxonomy" id="2052941"/>
    <lineage>
        <taxon>Bacteria</taxon>
        <taxon>Bacillati</taxon>
        <taxon>Actinomycetota</taxon>
        <taxon>Actinomycetes</taxon>
        <taxon>Bifidobacteriales</taxon>
        <taxon>Bifidobacteriaceae</taxon>
        <taxon>Bifidobacterium</taxon>
    </lineage>
</organism>
<sequence>MPPQDEPPITPVYETMEVTGFPAGVGSYFSPTIYHVDERDQATIDDFLKRGVRFTTKPDPLCEPLAKAFANKDWNVETSMIYDGSDDASEYYDSVPRRVTVELTPKNKPAEGVNDLTNVDLTMDGEEGEGVYENVFLKNDLLGLR</sequence>
<dbReference type="EMBL" id="QFFM01000033">
    <property type="protein sequence ID" value="PWG62645.1"/>
    <property type="molecule type" value="Genomic_DNA"/>
</dbReference>
<reference evidence="1 2" key="1">
    <citation type="journal article" date="2018" name="Int. J. Syst. Evol. Microbiol.">
        <title>Bifidobacterium callitrichidarum sp. nov. from the faeces of the emperor tamarin (Saguinus imperator).</title>
        <authorList>
            <person name="Modesto M."/>
            <person name="Michelini S."/>
            <person name="Sansosti M.C."/>
            <person name="De Filippo C."/>
            <person name="Cavalieri D."/>
            <person name="Qvirist L."/>
            <person name="Andlid T."/>
            <person name="Spiezio C."/>
            <person name="Sandri C."/>
            <person name="Pascarelli S."/>
            <person name="Sgorbati B."/>
            <person name="Mattarelli P."/>
        </authorList>
    </citation>
    <scope>NUCLEOTIDE SEQUENCE [LARGE SCALE GENOMIC DNA]</scope>
    <source>
        <strain evidence="1 2">TRI 5</strain>
    </source>
</reference>
<proteinExistence type="predicted"/>
<name>A0A2U2N072_9BIFI</name>
<comment type="caution">
    <text evidence="1">The sequence shown here is derived from an EMBL/GenBank/DDBJ whole genome shotgun (WGS) entry which is preliminary data.</text>
</comment>
<protein>
    <submittedName>
        <fullName evidence="1">Uncharacterized protein</fullName>
    </submittedName>
</protein>
<accession>A0A2U2N072</accession>
<dbReference type="AlphaFoldDB" id="A0A2U2N072"/>
<gene>
    <name evidence="1" type="ORF">DF196_11850</name>
</gene>
<dbReference type="Proteomes" id="UP000245876">
    <property type="component" value="Unassembled WGS sequence"/>
</dbReference>
<keyword evidence="2" id="KW-1185">Reference proteome</keyword>